<dbReference type="Proteomes" id="UP000684084">
    <property type="component" value="Unassembled WGS sequence"/>
</dbReference>
<gene>
    <name evidence="2" type="ORF">CHRIB12_LOCUS9032</name>
</gene>
<accession>A0A915Z4W1</accession>
<sequence length="97" mass="10999">MHHSQILTVLLDYFKGDILTVGPFLFRFFQISFACGISVLEHEFRQVVLSLSGCEIPPSSFSSLSGLGILAFLGFFSIWFLSLRTLQSEMLKDRLHL</sequence>
<name>A0A915Z4W1_9GLOM</name>
<evidence type="ECO:0000256" key="1">
    <source>
        <dbReference type="SAM" id="Phobius"/>
    </source>
</evidence>
<dbReference type="EMBL" id="CAGKOT010000017">
    <property type="protein sequence ID" value="CAB5362314.1"/>
    <property type="molecule type" value="Genomic_DNA"/>
</dbReference>
<dbReference type="OrthoDB" id="10444153at2759"/>
<keyword evidence="1" id="KW-0812">Transmembrane</keyword>
<protein>
    <submittedName>
        <fullName evidence="2">Uncharacterized protein</fullName>
    </submittedName>
</protein>
<evidence type="ECO:0000313" key="2">
    <source>
        <dbReference type="EMBL" id="CAB5362314.1"/>
    </source>
</evidence>
<proteinExistence type="predicted"/>
<feature type="transmembrane region" description="Helical" evidence="1">
    <location>
        <begin position="60"/>
        <end position="82"/>
    </location>
</feature>
<dbReference type="AlphaFoldDB" id="A0A915Z4W1"/>
<comment type="caution">
    <text evidence="2">The sequence shown here is derived from an EMBL/GenBank/DDBJ whole genome shotgun (WGS) entry which is preliminary data.</text>
</comment>
<evidence type="ECO:0000313" key="3">
    <source>
        <dbReference type="Proteomes" id="UP000684084"/>
    </source>
</evidence>
<feature type="transmembrane region" description="Helical" evidence="1">
    <location>
        <begin position="21"/>
        <end position="40"/>
    </location>
</feature>
<keyword evidence="1" id="KW-0472">Membrane</keyword>
<organism evidence="2 3">
    <name type="scientific">Rhizophagus irregularis</name>
    <dbReference type="NCBI Taxonomy" id="588596"/>
    <lineage>
        <taxon>Eukaryota</taxon>
        <taxon>Fungi</taxon>
        <taxon>Fungi incertae sedis</taxon>
        <taxon>Mucoromycota</taxon>
        <taxon>Glomeromycotina</taxon>
        <taxon>Glomeromycetes</taxon>
        <taxon>Glomerales</taxon>
        <taxon>Glomeraceae</taxon>
        <taxon>Rhizophagus</taxon>
    </lineage>
</organism>
<keyword evidence="1" id="KW-1133">Transmembrane helix</keyword>
<reference evidence="2" key="1">
    <citation type="submission" date="2020-05" db="EMBL/GenBank/DDBJ databases">
        <authorList>
            <person name="Rincon C."/>
            <person name="Sanders R I."/>
            <person name="Robbins C."/>
            <person name="Chaturvedi A."/>
        </authorList>
    </citation>
    <scope>NUCLEOTIDE SEQUENCE</scope>
    <source>
        <strain evidence="2">CHB12</strain>
    </source>
</reference>